<dbReference type="Proteomes" id="UP000824120">
    <property type="component" value="Chromosome 6"/>
</dbReference>
<dbReference type="AlphaFoldDB" id="A0A9J5YJ07"/>
<proteinExistence type="predicted"/>
<gene>
    <name evidence="1" type="ORF">H5410_031129</name>
</gene>
<organism evidence="1 2">
    <name type="scientific">Solanum commersonii</name>
    <name type="common">Commerson's wild potato</name>
    <name type="synonym">Commerson's nightshade</name>
    <dbReference type="NCBI Taxonomy" id="4109"/>
    <lineage>
        <taxon>Eukaryota</taxon>
        <taxon>Viridiplantae</taxon>
        <taxon>Streptophyta</taxon>
        <taxon>Embryophyta</taxon>
        <taxon>Tracheophyta</taxon>
        <taxon>Spermatophyta</taxon>
        <taxon>Magnoliopsida</taxon>
        <taxon>eudicotyledons</taxon>
        <taxon>Gunneridae</taxon>
        <taxon>Pentapetalae</taxon>
        <taxon>asterids</taxon>
        <taxon>lamiids</taxon>
        <taxon>Solanales</taxon>
        <taxon>Solanaceae</taxon>
        <taxon>Solanoideae</taxon>
        <taxon>Solaneae</taxon>
        <taxon>Solanum</taxon>
    </lineage>
</organism>
<reference evidence="1 2" key="1">
    <citation type="submission" date="2020-09" db="EMBL/GenBank/DDBJ databases">
        <title>De no assembly of potato wild relative species, Solanum commersonii.</title>
        <authorList>
            <person name="Cho K."/>
        </authorList>
    </citation>
    <scope>NUCLEOTIDE SEQUENCE [LARGE SCALE GENOMIC DNA]</scope>
    <source>
        <strain evidence="1">LZ3.2</strain>
        <tissue evidence="1">Leaf</tissue>
    </source>
</reference>
<sequence length="97" mass="10710">MKERNTSSRKEMQPLLSDSPIIAITCKAGNKICRSLKLSSLPNGEANNYKRVGLDRVGGVGIPSFPIRDPLPSAPGPKLTLNRRAMIFMLRPRETHP</sequence>
<evidence type="ECO:0000313" key="2">
    <source>
        <dbReference type="Proteomes" id="UP000824120"/>
    </source>
</evidence>
<protein>
    <submittedName>
        <fullName evidence="1">Uncharacterized protein</fullName>
    </submittedName>
</protein>
<dbReference type="EMBL" id="JACXVP010000006">
    <property type="protein sequence ID" value="KAG5599759.1"/>
    <property type="molecule type" value="Genomic_DNA"/>
</dbReference>
<keyword evidence="2" id="KW-1185">Reference proteome</keyword>
<comment type="caution">
    <text evidence="1">The sequence shown here is derived from an EMBL/GenBank/DDBJ whole genome shotgun (WGS) entry which is preliminary data.</text>
</comment>
<name>A0A9J5YJ07_SOLCO</name>
<accession>A0A9J5YJ07</accession>
<evidence type="ECO:0000313" key="1">
    <source>
        <dbReference type="EMBL" id="KAG5599759.1"/>
    </source>
</evidence>